<accession>A0ABV0RY06</accession>
<evidence type="ECO:0000256" key="3">
    <source>
        <dbReference type="ARBA" id="ARBA00022679"/>
    </source>
</evidence>
<proteinExistence type="inferred from homology"/>
<dbReference type="InterPro" id="IPR011009">
    <property type="entry name" value="Kinase-like_dom_sf"/>
</dbReference>
<evidence type="ECO:0000256" key="6">
    <source>
        <dbReference type="ARBA" id="ARBA00022840"/>
    </source>
</evidence>
<dbReference type="EMBL" id="JAHRIN010059939">
    <property type="protein sequence ID" value="MEQ2212556.1"/>
    <property type="molecule type" value="Genomic_DNA"/>
</dbReference>
<dbReference type="SUPFAM" id="SSF56112">
    <property type="entry name" value="Protein kinase-like (PK-like)"/>
    <property type="match status" value="1"/>
</dbReference>
<dbReference type="Gene3D" id="3.30.200.20">
    <property type="entry name" value="Phosphorylase Kinase, domain 1"/>
    <property type="match status" value="1"/>
</dbReference>
<keyword evidence="5" id="KW-0418">Kinase</keyword>
<sequence>ARFFIQKSAAVKNFCSRVVIYHAGICQLGWLISCLHREIAALRQCEAHPNIVKLHDVYTDQNVLFTDEGEDSVLKVIDFGFARLCPAGSAPLQTPCFTLQYAAPELFESAGYDKSCDLWSLGVILVIKPASSGYVTCVGLTAALMTLCVCPTVHHAVRPGAISE</sequence>
<reference evidence="8 9" key="1">
    <citation type="submission" date="2021-06" db="EMBL/GenBank/DDBJ databases">
        <authorList>
            <person name="Palmer J.M."/>
        </authorList>
    </citation>
    <scope>NUCLEOTIDE SEQUENCE [LARGE SCALE GENOMIC DNA]</scope>
    <source>
        <strain evidence="8 9">XC_2019</strain>
        <tissue evidence="8">Muscle</tissue>
    </source>
</reference>
<evidence type="ECO:0000256" key="4">
    <source>
        <dbReference type="ARBA" id="ARBA00022741"/>
    </source>
</evidence>
<feature type="domain" description="Protein kinase" evidence="7">
    <location>
        <begin position="1"/>
        <end position="164"/>
    </location>
</feature>
<dbReference type="Pfam" id="PF00069">
    <property type="entry name" value="Pkinase"/>
    <property type="match status" value="1"/>
</dbReference>
<dbReference type="PANTHER" id="PTHR24349">
    <property type="entry name" value="SERINE/THREONINE-PROTEIN KINASE"/>
    <property type="match status" value="1"/>
</dbReference>
<keyword evidence="6" id="KW-0067">ATP-binding</keyword>
<protein>
    <recommendedName>
        <fullName evidence="7">Protein kinase domain-containing protein</fullName>
    </recommendedName>
</protein>
<gene>
    <name evidence="8" type="ORF">XENOCAPTIV_001304</name>
</gene>
<keyword evidence="3" id="KW-0808">Transferase</keyword>
<evidence type="ECO:0000259" key="7">
    <source>
        <dbReference type="PROSITE" id="PS50011"/>
    </source>
</evidence>
<name>A0ABV0RY06_9TELE</name>
<dbReference type="PROSITE" id="PS50011">
    <property type="entry name" value="PROTEIN_KINASE_DOM"/>
    <property type="match status" value="1"/>
</dbReference>
<keyword evidence="2" id="KW-0723">Serine/threonine-protein kinase</keyword>
<keyword evidence="4" id="KW-0547">Nucleotide-binding</keyword>
<evidence type="ECO:0000313" key="9">
    <source>
        <dbReference type="Proteomes" id="UP001434883"/>
    </source>
</evidence>
<comment type="similarity">
    <text evidence="1">Belongs to the protein kinase superfamily. CAMK Ser/Thr protein kinase family.</text>
</comment>
<organism evidence="8 9">
    <name type="scientific">Xenoophorus captivus</name>
    <dbReference type="NCBI Taxonomy" id="1517983"/>
    <lineage>
        <taxon>Eukaryota</taxon>
        <taxon>Metazoa</taxon>
        <taxon>Chordata</taxon>
        <taxon>Craniata</taxon>
        <taxon>Vertebrata</taxon>
        <taxon>Euteleostomi</taxon>
        <taxon>Actinopterygii</taxon>
        <taxon>Neopterygii</taxon>
        <taxon>Teleostei</taxon>
        <taxon>Neoteleostei</taxon>
        <taxon>Acanthomorphata</taxon>
        <taxon>Ovalentaria</taxon>
        <taxon>Atherinomorphae</taxon>
        <taxon>Cyprinodontiformes</taxon>
        <taxon>Goodeidae</taxon>
        <taxon>Xenoophorus</taxon>
    </lineage>
</organism>
<evidence type="ECO:0000256" key="1">
    <source>
        <dbReference type="ARBA" id="ARBA00006692"/>
    </source>
</evidence>
<evidence type="ECO:0000256" key="2">
    <source>
        <dbReference type="ARBA" id="ARBA00022527"/>
    </source>
</evidence>
<dbReference type="InterPro" id="IPR000719">
    <property type="entry name" value="Prot_kinase_dom"/>
</dbReference>
<evidence type="ECO:0000313" key="8">
    <source>
        <dbReference type="EMBL" id="MEQ2212556.1"/>
    </source>
</evidence>
<dbReference type="SMART" id="SM00220">
    <property type="entry name" value="S_TKc"/>
    <property type="match status" value="1"/>
</dbReference>
<feature type="non-terminal residue" evidence="8">
    <location>
        <position position="1"/>
    </location>
</feature>
<evidence type="ECO:0000256" key="5">
    <source>
        <dbReference type="ARBA" id="ARBA00022777"/>
    </source>
</evidence>
<dbReference type="Proteomes" id="UP001434883">
    <property type="component" value="Unassembled WGS sequence"/>
</dbReference>
<dbReference type="Gene3D" id="1.10.510.10">
    <property type="entry name" value="Transferase(Phosphotransferase) domain 1"/>
    <property type="match status" value="1"/>
</dbReference>
<dbReference type="InterPro" id="IPR050205">
    <property type="entry name" value="CDPK_Ser/Thr_kinases"/>
</dbReference>
<comment type="caution">
    <text evidence="8">The sequence shown here is derived from an EMBL/GenBank/DDBJ whole genome shotgun (WGS) entry which is preliminary data.</text>
</comment>
<keyword evidence="9" id="KW-1185">Reference proteome</keyword>